<keyword evidence="2" id="KW-1185">Reference proteome</keyword>
<dbReference type="InterPro" id="IPR023198">
    <property type="entry name" value="PGP-like_dom2"/>
</dbReference>
<dbReference type="Pfam" id="PF00702">
    <property type="entry name" value="Hydrolase"/>
    <property type="match status" value="1"/>
</dbReference>
<dbReference type="PRINTS" id="PR00413">
    <property type="entry name" value="HADHALOGNASE"/>
</dbReference>
<dbReference type="EMBL" id="MLYP01000040">
    <property type="protein sequence ID" value="OIJ91706.1"/>
    <property type="molecule type" value="Genomic_DNA"/>
</dbReference>
<dbReference type="SUPFAM" id="SSF56784">
    <property type="entry name" value="HAD-like"/>
    <property type="match status" value="1"/>
</dbReference>
<dbReference type="CDD" id="cd02603">
    <property type="entry name" value="HAD_sEH-N_like"/>
    <property type="match status" value="1"/>
</dbReference>
<dbReference type="Gene3D" id="1.10.150.240">
    <property type="entry name" value="Putative phosphatase, domain 2"/>
    <property type="match status" value="1"/>
</dbReference>
<dbReference type="Gene3D" id="3.40.50.1000">
    <property type="entry name" value="HAD superfamily/HAD-like"/>
    <property type="match status" value="1"/>
</dbReference>
<gene>
    <name evidence="1" type="ORF">BIV24_15785</name>
</gene>
<organism evidence="1 2">
    <name type="scientific">Streptomyces colonosanans</name>
    <dbReference type="NCBI Taxonomy" id="1428652"/>
    <lineage>
        <taxon>Bacteria</taxon>
        <taxon>Bacillati</taxon>
        <taxon>Actinomycetota</taxon>
        <taxon>Actinomycetes</taxon>
        <taxon>Kitasatosporales</taxon>
        <taxon>Streptomycetaceae</taxon>
        <taxon>Streptomyces</taxon>
    </lineage>
</organism>
<dbReference type="NCBIfam" id="TIGR01509">
    <property type="entry name" value="HAD-SF-IA-v3"/>
    <property type="match status" value="1"/>
</dbReference>
<name>A0A1S2PDM9_9ACTN</name>
<dbReference type="InterPro" id="IPR006439">
    <property type="entry name" value="HAD-SF_hydro_IA"/>
</dbReference>
<evidence type="ECO:0000313" key="2">
    <source>
        <dbReference type="Proteomes" id="UP000179935"/>
    </source>
</evidence>
<dbReference type="OrthoDB" id="9795007at2"/>
<dbReference type="Proteomes" id="UP000179935">
    <property type="component" value="Unassembled WGS sequence"/>
</dbReference>
<protein>
    <recommendedName>
        <fullName evidence="3">Haloacid dehalogenase</fullName>
    </recommendedName>
</protein>
<proteinExistence type="predicted"/>
<dbReference type="InterPro" id="IPR023214">
    <property type="entry name" value="HAD_sf"/>
</dbReference>
<comment type="caution">
    <text evidence="1">The sequence shown here is derived from an EMBL/GenBank/DDBJ whole genome shotgun (WGS) entry which is preliminary data.</text>
</comment>
<dbReference type="InterPro" id="IPR036412">
    <property type="entry name" value="HAD-like_sf"/>
</dbReference>
<reference evidence="1 2" key="1">
    <citation type="submission" date="2016-10" db="EMBL/GenBank/DDBJ databases">
        <title>Genome sequence of Streptomyces sp. MUSC 93.</title>
        <authorList>
            <person name="Lee L.-H."/>
            <person name="Ser H.-L."/>
            <person name="Law J.W.-F."/>
        </authorList>
    </citation>
    <scope>NUCLEOTIDE SEQUENCE [LARGE SCALE GENOMIC DNA]</scope>
    <source>
        <strain evidence="1 2">MUSC 93</strain>
    </source>
</reference>
<accession>A0A1S2PDM9</accession>
<dbReference type="PANTHER" id="PTHR47829">
    <property type="entry name" value="HYDROLASE, PUTATIVE (AFU_ORTHOLOGUE AFUA_1G12880)-RELATED"/>
    <property type="match status" value="1"/>
</dbReference>
<evidence type="ECO:0008006" key="3">
    <source>
        <dbReference type="Google" id="ProtNLM"/>
    </source>
</evidence>
<dbReference type="AlphaFoldDB" id="A0A1S2PDM9"/>
<evidence type="ECO:0000313" key="1">
    <source>
        <dbReference type="EMBL" id="OIJ91706.1"/>
    </source>
</evidence>
<dbReference type="STRING" id="1428652.BIV24_15785"/>
<dbReference type="PANTHER" id="PTHR47829:SF1">
    <property type="entry name" value="HAD FAMILY PHOSPHATASE"/>
    <property type="match status" value="1"/>
</dbReference>
<sequence length="212" mass="23128">MDDCARTFSLECGLPESAYLHAISVHPTGRRLYADLERGDITQEAWNEGIASLLGIDGTDLMRRALATLRPEPVVVNAASAIRAAGLKTAVLSNSMGMHPFNPYEPWRLSEAHDVVVLSEEVRMRKPDTEIYQLVLERLGCQGEDCVFVDDIAANLEPARALGITTILATEPHRTVARLQELIGFGSTAPAAGTPCGFRHDRGPRCPQPPEE</sequence>
<dbReference type="InterPro" id="IPR052898">
    <property type="entry name" value="ACAD10-like"/>
</dbReference>